<name>A0ACC6A940_9BACI</name>
<sequence length="57" mass="6629">MKKENVKQKVKEMIGQLVDDTKVSCDVKSIMEELHKKGLLKKEELDEITNLLQTKKD</sequence>
<proteinExistence type="predicted"/>
<comment type="caution">
    <text evidence="1">The sequence shown here is derived from an EMBL/GenBank/DDBJ whole genome shotgun (WGS) entry which is preliminary data.</text>
</comment>
<dbReference type="EMBL" id="JAMBOP010000012">
    <property type="protein sequence ID" value="MCM3736412.1"/>
    <property type="molecule type" value="Genomic_DNA"/>
</dbReference>
<reference evidence="1" key="1">
    <citation type="submission" date="2022-05" db="EMBL/GenBank/DDBJ databases">
        <title>Comparative Genomics of Spacecraft Associated Microbes.</title>
        <authorList>
            <person name="Tran M.T."/>
            <person name="Wright A."/>
            <person name="Seuylemezian A."/>
            <person name="Eisen J."/>
            <person name="Coil D."/>
        </authorList>
    </citation>
    <scope>NUCLEOTIDE SEQUENCE</scope>
    <source>
        <strain evidence="1">FAIRING 10M-2.2</strain>
    </source>
</reference>
<dbReference type="Proteomes" id="UP001202289">
    <property type="component" value="Unassembled WGS sequence"/>
</dbReference>
<keyword evidence="2" id="KW-1185">Reference proteome</keyword>
<evidence type="ECO:0000313" key="2">
    <source>
        <dbReference type="Proteomes" id="UP001202289"/>
    </source>
</evidence>
<protein>
    <submittedName>
        <fullName evidence="1">Uncharacterized protein</fullName>
    </submittedName>
</protein>
<gene>
    <name evidence="1" type="ORF">M3215_11400</name>
</gene>
<organism evidence="1 2">
    <name type="scientific">Bacillus cytotoxicus</name>
    <dbReference type="NCBI Taxonomy" id="580165"/>
    <lineage>
        <taxon>Bacteria</taxon>
        <taxon>Bacillati</taxon>
        <taxon>Bacillota</taxon>
        <taxon>Bacilli</taxon>
        <taxon>Bacillales</taxon>
        <taxon>Bacillaceae</taxon>
        <taxon>Bacillus</taxon>
        <taxon>Bacillus cereus group</taxon>
    </lineage>
</organism>
<accession>A0ACC6A940</accession>
<evidence type="ECO:0000313" key="1">
    <source>
        <dbReference type="EMBL" id="MCM3736412.1"/>
    </source>
</evidence>